<accession>A0ABS4KCF3</accession>
<dbReference type="Gene3D" id="3.40.50.300">
    <property type="entry name" value="P-loop containing nucleotide triphosphate hydrolases"/>
    <property type="match status" value="1"/>
</dbReference>
<dbReference type="InterPro" id="IPR005225">
    <property type="entry name" value="Small_GTP-bd"/>
</dbReference>
<name>A0ABS4KCF3_9FIRM</name>
<evidence type="ECO:0000256" key="1">
    <source>
        <dbReference type="ARBA" id="ARBA00022741"/>
    </source>
</evidence>
<dbReference type="InterPro" id="IPR006073">
    <property type="entry name" value="GTP-bd"/>
</dbReference>
<evidence type="ECO:0000259" key="4">
    <source>
        <dbReference type="Pfam" id="PF01926"/>
    </source>
</evidence>
<evidence type="ECO:0000313" key="7">
    <source>
        <dbReference type="EMBL" id="MBP2024841.1"/>
    </source>
</evidence>
<feature type="domain" description="G" evidence="4">
    <location>
        <begin position="11"/>
        <end position="121"/>
    </location>
</feature>
<sequence length="381" mass="43259">MNTTPKSNRLHIGIFGPTNAGKSTILNIMTNQEISLVSNISGTTTDPVYKAMELFEIGPVVFIDTAGFNDDSALGKEREKKTKEVIEKIDIGLIVIREDNLDEKWLNKLKEKNKPLLAVFNNYENKELEKNLKEKYNIESIKFDKEKLRLKIKELTKEVDREIELVTRLVKKDDLVLLVMPQDIQAPKGRLILPQVQTIRNLLDNKCIVVSTTKDQYLKSLTMLKKDPDLIITDSQIFKYVYENKPEKSLLTSFSVLFAAAKGDIFEFVKGASAIDSLNENSKVLIAEACTHAPLEEDIGRVKIPKLLRNKFGDMEIIHVSGNDFPEDLSKYDLVILCGSCMFNRSHVMNRINRAKNTNTPITNYGITIAHLNNILDKVVY</sequence>
<dbReference type="InterPro" id="IPR040644">
    <property type="entry name" value="HydF_tetramer"/>
</dbReference>
<dbReference type="Gene3D" id="3.40.50.11410">
    <property type="match status" value="1"/>
</dbReference>
<keyword evidence="2" id="KW-0342">GTP-binding</keyword>
<feature type="domain" description="Hydrogen maturase F tetramerization" evidence="6">
    <location>
        <begin position="267"/>
        <end position="380"/>
    </location>
</feature>
<dbReference type="SUPFAM" id="SSF52540">
    <property type="entry name" value="P-loop containing nucleoside triphosphate hydrolases"/>
    <property type="match status" value="1"/>
</dbReference>
<proteinExistence type="predicted"/>
<keyword evidence="8" id="KW-1185">Reference proteome</keyword>
<feature type="domain" description="Hydrogen maturase F dimerization" evidence="5">
    <location>
        <begin position="165"/>
        <end position="263"/>
    </location>
</feature>
<dbReference type="PANTHER" id="PTHR42714:SF6">
    <property type="entry name" value="TRANSLATION INITIATION FACTOR IF-2"/>
    <property type="match status" value="1"/>
</dbReference>
<gene>
    <name evidence="7" type="ORF">J2Z71_000364</name>
</gene>
<dbReference type="Pfam" id="PF18133">
    <property type="entry name" value="HydF_tetramer"/>
    <property type="match status" value="1"/>
</dbReference>
<evidence type="ECO:0000256" key="2">
    <source>
        <dbReference type="ARBA" id="ARBA00023134"/>
    </source>
</evidence>
<feature type="coiled-coil region" evidence="3">
    <location>
        <begin position="138"/>
        <end position="172"/>
    </location>
</feature>
<dbReference type="Pfam" id="PF18128">
    <property type="entry name" value="HydF_dimer"/>
    <property type="match status" value="1"/>
</dbReference>
<dbReference type="NCBIfam" id="TIGR03918">
    <property type="entry name" value="GTP_HydF"/>
    <property type="match status" value="1"/>
</dbReference>
<organism evidence="7 8">
    <name type="scientific">Peptoniphilus stercorisuis</name>
    <dbReference type="NCBI Taxonomy" id="1436965"/>
    <lineage>
        <taxon>Bacteria</taxon>
        <taxon>Bacillati</taxon>
        <taxon>Bacillota</taxon>
        <taxon>Tissierellia</taxon>
        <taxon>Tissierellales</taxon>
        <taxon>Peptoniphilaceae</taxon>
        <taxon>Peptoniphilus</taxon>
    </lineage>
</organism>
<evidence type="ECO:0000256" key="3">
    <source>
        <dbReference type="SAM" id="Coils"/>
    </source>
</evidence>
<reference evidence="7 8" key="1">
    <citation type="submission" date="2021-03" db="EMBL/GenBank/DDBJ databases">
        <title>Genomic Encyclopedia of Type Strains, Phase IV (KMG-IV): sequencing the most valuable type-strain genomes for metagenomic binning, comparative biology and taxonomic classification.</title>
        <authorList>
            <person name="Goeker M."/>
        </authorList>
    </citation>
    <scope>NUCLEOTIDE SEQUENCE [LARGE SCALE GENOMIC DNA]</scope>
    <source>
        <strain evidence="7 8">DSM 27563</strain>
    </source>
</reference>
<dbReference type="Proteomes" id="UP001519306">
    <property type="component" value="Unassembled WGS sequence"/>
</dbReference>
<dbReference type="Gene3D" id="3.40.50.11420">
    <property type="match status" value="1"/>
</dbReference>
<dbReference type="Pfam" id="PF01926">
    <property type="entry name" value="MMR_HSR1"/>
    <property type="match status" value="1"/>
</dbReference>
<keyword evidence="3" id="KW-0175">Coiled coil</keyword>
<dbReference type="PANTHER" id="PTHR42714">
    <property type="entry name" value="TRNA MODIFICATION GTPASE GTPBP3"/>
    <property type="match status" value="1"/>
</dbReference>
<keyword evidence="1" id="KW-0547">Nucleotide-binding</keyword>
<evidence type="ECO:0000259" key="6">
    <source>
        <dbReference type="Pfam" id="PF18133"/>
    </source>
</evidence>
<dbReference type="RefSeq" id="WP_210060149.1">
    <property type="nucleotide sequence ID" value="NZ_JAGGLJ010000003.1"/>
</dbReference>
<dbReference type="NCBIfam" id="TIGR00231">
    <property type="entry name" value="small_GTP"/>
    <property type="match status" value="1"/>
</dbReference>
<dbReference type="InterPro" id="IPR041606">
    <property type="entry name" value="HydF_dimer"/>
</dbReference>
<dbReference type="CDD" id="cd00880">
    <property type="entry name" value="Era_like"/>
    <property type="match status" value="1"/>
</dbReference>
<protein>
    <submittedName>
        <fullName evidence="7">[FeFe] hydrogenase H-cluster maturation GTPase HydF</fullName>
    </submittedName>
</protein>
<evidence type="ECO:0000259" key="5">
    <source>
        <dbReference type="Pfam" id="PF18128"/>
    </source>
</evidence>
<dbReference type="InterPro" id="IPR023873">
    <property type="entry name" value="FeFe-hyd_GTPase_HydF"/>
</dbReference>
<comment type="caution">
    <text evidence="7">The sequence shown here is derived from an EMBL/GenBank/DDBJ whole genome shotgun (WGS) entry which is preliminary data.</text>
</comment>
<dbReference type="EMBL" id="JAGGLJ010000003">
    <property type="protein sequence ID" value="MBP2024841.1"/>
    <property type="molecule type" value="Genomic_DNA"/>
</dbReference>
<evidence type="ECO:0000313" key="8">
    <source>
        <dbReference type="Proteomes" id="UP001519306"/>
    </source>
</evidence>
<dbReference type="InterPro" id="IPR027417">
    <property type="entry name" value="P-loop_NTPase"/>
</dbReference>